<evidence type="ECO:0000256" key="1">
    <source>
        <dbReference type="ARBA" id="ARBA00010062"/>
    </source>
</evidence>
<sequence length="406" mass="41610">MTEPGVRRSRRRVTVLAAVALAGLLVAGVVAAVRLQPTRFALVPRAEIGMDGAVLDRPDPAPGAVDPAGDGKAVCALVSIAVAGPLTTARAPTGTGVRDGVRLAVDDHNDANPGCQVQLKELDTDGADPMPPGAGLQIVDDVYTIGMIGPASSEISDALRDALARSGLVTVAASAGTHTAPAGGRAAFFRGIAGLTAQGSAVARYLTGPANYRRVCVADDGTPHGSGLAQAVTTALNPSLVSCDGPQTLRDNDIDAIAESIGTAAPDAVYFGGSAAQAGELLQRLRERGVGAALLSAAEADGEALFGYVGEDPDGVSVALPYGPDPGWFSDDFAAKFDSAPGDLAAVGYDLATIMLRGIDAGMLTRPQMAEWIRGYDGQGVAHRYRWAADGELTEPTVWLYDVEKR</sequence>
<comment type="similarity">
    <text evidence="1">Belongs to the leucine-binding protein family.</text>
</comment>
<dbReference type="EMBL" id="JACKSJ010000228">
    <property type="protein sequence ID" value="MCV7173085.1"/>
    <property type="molecule type" value="Genomic_DNA"/>
</dbReference>
<name>A0A9X3BQE8_9MYCO</name>
<reference evidence="4" key="2">
    <citation type="journal article" date="2022" name="BMC Genomics">
        <title>Comparative genome analysis of mycobacteria focusing on tRNA and non-coding RNA.</title>
        <authorList>
            <person name="Behra P.R.K."/>
            <person name="Pettersson B.M.F."/>
            <person name="Ramesh M."/>
            <person name="Das S."/>
            <person name="Dasgupta S."/>
            <person name="Kirsebom L.A."/>
        </authorList>
    </citation>
    <scope>NUCLEOTIDE SEQUENCE</scope>
    <source>
        <strain evidence="4">DSM 44615</strain>
    </source>
</reference>
<dbReference type="InterPro" id="IPR028081">
    <property type="entry name" value="Leu-bd"/>
</dbReference>
<gene>
    <name evidence="4" type="ORF">H7I41_24480</name>
</gene>
<evidence type="ECO:0000313" key="4">
    <source>
        <dbReference type="EMBL" id="MCV7173085.1"/>
    </source>
</evidence>
<keyword evidence="5" id="KW-1185">Reference proteome</keyword>
<evidence type="ECO:0000259" key="3">
    <source>
        <dbReference type="Pfam" id="PF13458"/>
    </source>
</evidence>
<evidence type="ECO:0000313" key="5">
    <source>
        <dbReference type="Proteomes" id="UP001140293"/>
    </source>
</evidence>
<evidence type="ECO:0000256" key="2">
    <source>
        <dbReference type="ARBA" id="ARBA00022729"/>
    </source>
</evidence>
<dbReference type="RefSeq" id="WP_264015240.1">
    <property type="nucleotide sequence ID" value="NZ_JACKSJ010000228.1"/>
</dbReference>
<dbReference type="Proteomes" id="UP001140293">
    <property type="component" value="Unassembled WGS sequence"/>
</dbReference>
<dbReference type="AlphaFoldDB" id="A0A9X3BQE8"/>
<dbReference type="PANTHER" id="PTHR47151:SF2">
    <property type="entry name" value="AMINO ACID BINDING PROTEIN"/>
    <property type="match status" value="1"/>
</dbReference>
<proteinExistence type="inferred from homology"/>
<dbReference type="Pfam" id="PF13458">
    <property type="entry name" value="Peripla_BP_6"/>
    <property type="match status" value="1"/>
</dbReference>
<accession>A0A9X3BQE8</accession>
<protein>
    <submittedName>
        <fullName evidence="4">Branched-chain amino acid ABC transporter substrate-binding protein</fullName>
    </submittedName>
</protein>
<dbReference type="Gene3D" id="3.40.50.2300">
    <property type="match status" value="2"/>
</dbReference>
<dbReference type="PANTHER" id="PTHR47151">
    <property type="entry name" value="LEU/ILE/VAL-BINDING ABC TRANSPORTER SUBUNIT"/>
    <property type="match status" value="1"/>
</dbReference>
<dbReference type="InterPro" id="IPR028082">
    <property type="entry name" value="Peripla_BP_I"/>
</dbReference>
<organism evidence="4 5">
    <name type="scientific">[Mycobacterium] manitobense</name>
    <dbReference type="NCBI Taxonomy" id="190147"/>
    <lineage>
        <taxon>Bacteria</taxon>
        <taxon>Bacillati</taxon>
        <taxon>Actinomycetota</taxon>
        <taxon>Actinomycetes</taxon>
        <taxon>Mycobacteriales</taxon>
        <taxon>Mycobacteriaceae</taxon>
        <taxon>Mycolicibacterium</taxon>
    </lineage>
</organism>
<keyword evidence="2" id="KW-0732">Signal</keyword>
<reference evidence="4" key="1">
    <citation type="submission" date="2020-07" db="EMBL/GenBank/DDBJ databases">
        <authorList>
            <person name="Pettersson B.M.F."/>
            <person name="Behra P.R.K."/>
            <person name="Ramesh M."/>
            <person name="Das S."/>
            <person name="Dasgupta S."/>
            <person name="Kirsebom L.A."/>
        </authorList>
    </citation>
    <scope>NUCLEOTIDE SEQUENCE</scope>
    <source>
        <strain evidence="4">DSM 44615</strain>
    </source>
</reference>
<dbReference type="CDD" id="cd06342">
    <property type="entry name" value="PBP1_ABC_LIVBP-like"/>
    <property type="match status" value="1"/>
</dbReference>
<feature type="domain" description="Leucine-binding protein" evidence="3">
    <location>
        <begin position="78"/>
        <end position="404"/>
    </location>
</feature>
<dbReference type="SUPFAM" id="SSF53822">
    <property type="entry name" value="Periplasmic binding protein-like I"/>
    <property type="match status" value="1"/>
</dbReference>
<comment type="caution">
    <text evidence="4">The sequence shown here is derived from an EMBL/GenBank/DDBJ whole genome shotgun (WGS) entry which is preliminary data.</text>
</comment>